<dbReference type="EMBL" id="CP045643">
    <property type="protein sequence ID" value="QFZ78238.1"/>
    <property type="molecule type" value="Genomic_DNA"/>
</dbReference>
<evidence type="ECO:0000313" key="3">
    <source>
        <dbReference type="EMBL" id="QFZ78238.1"/>
    </source>
</evidence>
<gene>
    <name evidence="3" type="ORF">GFH48_37525</name>
</gene>
<dbReference type="PANTHER" id="PTHR33164:SF43">
    <property type="entry name" value="HTH-TYPE TRANSCRIPTIONAL REPRESSOR YETL"/>
    <property type="match status" value="1"/>
</dbReference>
<dbReference type="InterPro" id="IPR036390">
    <property type="entry name" value="WH_DNA-bd_sf"/>
</dbReference>
<organism evidence="3 4">
    <name type="scientific">Streptomyces fagopyri</name>
    <dbReference type="NCBI Taxonomy" id="2662397"/>
    <lineage>
        <taxon>Bacteria</taxon>
        <taxon>Bacillati</taxon>
        <taxon>Actinomycetota</taxon>
        <taxon>Actinomycetes</taxon>
        <taxon>Kitasatosporales</taxon>
        <taxon>Streptomycetaceae</taxon>
        <taxon>Streptomyces</taxon>
    </lineage>
</organism>
<dbReference type="GO" id="GO:0003700">
    <property type="term" value="F:DNA-binding transcription factor activity"/>
    <property type="evidence" value="ECO:0007669"/>
    <property type="project" value="InterPro"/>
</dbReference>
<dbReference type="Pfam" id="PF12802">
    <property type="entry name" value="MarR_2"/>
    <property type="match status" value="1"/>
</dbReference>
<accession>A0A5Q0LMB1</accession>
<feature type="region of interest" description="Disordered" evidence="1">
    <location>
        <begin position="1"/>
        <end position="169"/>
    </location>
</feature>
<dbReference type="InterPro" id="IPR000835">
    <property type="entry name" value="HTH_MarR-typ"/>
</dbReference>
<dbReference type="Proteomes" id="UP000326179">
    <property type="component" value="Chromosome"/>
</dbReference>
<dbReference type="InterPro" id="IPR036388">
    <property type="entry name" value="WH-like_DNA-bd_sf"/>
</dbReference>
<dbReference type="KEGG" id="sfy:GFH48_37525"/>
<proteinExistence type="predicted"/>
<dbReference type="AlphaFoldDB" id="A0A5Q0LMB1"/>
<feature type="domain" description="HTH marR-type" evidence="2">
    <location>
        <begin position="176"/>
        <end position="313"/>
    </location>
</feature>
<feature type="compositionally biased region" description="Basic and acidic residues" evidence="1">
    <location>
        <begin position="93"/>
        <end position="109"/>
    </location>
</feature>
<dbReference type="SUPFAM" id="SSF46785">
    <property type="entry name" value="Winged helix' DNA-binding domain"/>
    <property type="match status" value="1"/>
</dbReference>
<dbReference type="PANTHER" id="PTHR33164">
    <property type="entry name" value="TRANSCRIPTIONAL REGULATOR, MARR FAMILY"/>
    <property type="match status" value="1"/>
</dbReference>
<name>A0A5Q0LMB1_9ACTN</name>
<keyword evidence="4" id="KW-1185">Reference proteome</keyword>
<reference evidence="3 4" key="1">
    <citation type="submission" date="2019-10" db="EMBL/GenBank/DDBJ databases">
        <title>A novel species.</title>
        <authorList>
            <person name="Gao J."/>
        </authorList>
    </citation>
    <scope>NUCLEOTIDE SEQUENCE [LARGE SCALE GENOMIC DNA]</scope>
    <source>
        <strain evidence="3 4">QMT-28</strain>
    </source>
</reference>
<evidence type="ECO:0000313" key="4">
    <source>
        <dbReference type="Proteomes" id="UP000326179"/>
    </source>
</evidence>
<dbReference type="SMART" id="SM00347">
    <property type="entry name" value="HTH_MARR"/>
    <property type="match status" value="1"/>
</dbReference>
<dbReference type="Gene3D" id="1.10.10.10">
    <property type="entry name" value="Winged helix-like DNA-binding domain superfamily/Winged helix DNA-binding domain"/>
    <property type="match status" value="1"/>
</dbReference>
<sequence length="330" mass="34926">MPIRPRTARPDAAAQDRIPSDALHTHPDVPSPRSGPGAGAAPDRHRPLRHTIPTRYRCHSRAPGQGHQSGVLKGHRISGTSKGCGRMDGQTPEGRDGAPRGEPDEGSREETDEDGGTRSGPDEQGSPRRGPDGQGSSVAELDGGPVRGPEERFAPVPDGLLPRGPAADVAPSRARDDVLLRAADQLTAVAEILVSVSARTAVAVDSRLSPPLLRALTLVGTSPGLSLAALADRARISRSRASRVCDTLETAGLLARAPLAADRRTVGLSLTRHGRRVLDRVRERRGDWIRDALLRMPDDDLNGLLAALRSLGPSFAHGHRALSPPPERSS</sequence>
<evidence type="ECO:0000259" key="2">
    <source>
        <dbReference type="PROSITE" id="PS50995"/>
    </source>
</evidence>
<protein>
    <submittedName>
        <fullName evidence="3">MarR family transcriptional regulator</fullName>
    </submittedName>
</protein>
<dbReference type="GO" id="GO:0006950">
    <property type="term" value="P:response to stress"/>
    <property type="evidence" value="ECO:0007669"/>
    <property type="project" value="TreeGrafter"/>
</dbReference>
<evidence type="ECO:0000256" key="1">
    <source>
        <dbReference type="SAM" id="MobiDB-lite"/>
    </source>
</evidence>
<dbReference type="InterPro" id="IPR039422">
    <property type="entry name" value="MarR/SlyA-like"/>
</dbReference>
<dbReference type="PROSITE" id="PS50995">
    <property type="entry name" value="HTH_MARR_2"/>
    <property type="match status" value="1"/>
</dbReference>